<dbReference type="Pfam" id="PF06429">
    <property type="entry name" value="Flg_bbr_C"/>
    <property type="match status" value="1"/>
</dbReference>
<comment type="similarity">
    <text evidence="2 5">Belongs to the flagella basal body rod proteins family.</text>
</comment>
<feature type="domain" description="Flagellar hook protein FlgE/F/G-like D1" evidence="9">
    <location>
        <begin position="84"/>
        <end position="157"/>
    </location>
</feature>
<reference evidence="10 11" key="1">
    <citation type="submission" date="2019-09" db="EMBL/GenBank/DDBJ databases">
        <title>Segnochrobactrum spirostomi gen. nov., sp. nov., isolated from the ciliate Spirostomum cf. yagiui and description of a novel family, Segnochrobactraceae fam. nov. within the order Rhizobiales of the class Alphaproteobacteria.</title>
        <authorList>
            <person name="Akter S."/>
            <person name="Shazib S.U.A."/>
            <person name="Shin M.K."/>
        </authorList>
    </citation>
    <scope>NUCLEOTIDE SEQUENCE [LARGE SCALE GENOMIC DNA]</scope>
    <source>
        <strain evidence="10 11">Sp-1</strain>
    </source>
</reference>
<evidence type="ECO:0000259" key="7">
    <source>
        <dbReference type="Pfam" id="PF06429"/>
    </source>
</evidence>
<dbReference type="GO" id="GO:0009424">
    <property type="term" value="C:bacterial-type flagellum hook"/>
    <property type="evidence" value="ECO:0007669"/>
    <property type="project" value="TreeGrafter"/>
</dbReference>
<evidence type="ECO:0000259" key="9">
    <source>
        <dbReference type="Pfam" id="PF22692"/>
    </source>
</evidence>
<protein>
    <recommendedName>
        <fullName evidence="3 5">Flagellar hook protein FlgE</fullName>
    </recommendedName>
</protein>
<gene>
    <name evidence="10" type="ORF">F0357_08795</name>
</gene>
<dbReference type="InterPro" id="IPR037058">
    <property type="entry name" value="Falgellar_hook_FlgE_sf"/>
</dbReference>
<evidence type="ECO:0000259" key="6">
    <source>
        <dbReference type="Pfam" id="PF00460"/>
    </source>
</evidence>
<dbReference type="GO" id="GO:0071978">
    <property type="term" value="P:bacterial-type flagellum-dependent swarming motility"/>
    <property type="evidence" value="ECO:0007669"/>
    <property type="project" value="TreeGrafter"/>
</dbReference>
<dbReference type="InterPro" id="IPR010930">
    <property type="entry name" value="Flg_bb/hook_C_dom"/>
</dbReference>
<organism evidence="10 11">
    <name type="scientific">Segnochrobactrum spirostomi</name>
    <dbReference type="NCBI Taxonomy" id="2608987"/>
    <lineage>
        <taxon>Bacteria</taxon>
        <taxon>Pseudomonadati</taxon>
        <taxon>Pseudomonadota</taxon>
        <taxon>Alphaproteobacteria</taxon>
        <taxon>Hyphomicrobiales</taxon>
        <taxon>Segnochrobactraceae</taxon>
        <taxon>Segnochrobactrum</taxon>
    </lineage>
</organism>
<evidence type="ECO:0000259" key="8">
    <source>
        <dbReference type="Pfam" id="PF07559"/>
    </source>
</evidence>
<dbReference type="InterPro" id="IPR001444">
    <property type="entry name" value="Flag_bb_rod_N"/>
</dbReference>
<dbReference type="PANTHER" id="PTHR30435">
    <property type="entry name" value="FLAGELLAR PROTEIN"/>
    <property type="match status" value="1"/>
</dbReference>
<name>A0A6A7Y201_9HYPH</name>
<dbReference type="Pfam" id="PF00460">
    <property type="entry name" value="Flg_bb_rod"/>
    <property type="match status" value="1"/>
</dbReference>
<dbReference type="GO" id="GO:0005829">
    <property type="term" value="C:cytosol"/>
    <property type="evidence" value="ECO:0007669"/>
    <property type="project" value="TreeGrafter"/>
</dbReference>
<dbReference type="EMBL" id="VWNA01000001">
    <property type="protein sequence ID" value="MQT12745.1"/>
    <property type="molecule type" value="Genomic_DNA"/>
</dbReference>
<dbReference type="InterPro" id="IPR020013">
    <property type="entry name" value="Flagellar_FlgE/F/G"/>
</dbReference>
<comment type="function">
    <text evidence="5">A flexible structure which links the flagellar filament to the drive apparatus in the basal body.</text>
</comment>
<evidence type="ECO:0000256" key="1">
    <source>
        <dbReference type="ARBA" id="ARBA00004117"/>
    </source>
</evidence>
<feature type="domain" description="Flagellar hook protein FlgE D2" evidence="8">
    <location>
        <begin position="179"/>
        <end position="282"/>
    </location>
</feature>
<dbReference type="Pfam" id="PF22692">
    <property type="entry name" value="LlgE_F_G_D1"/>
    <property type="match status" value="1"/>
</dbReference>
<proteinExistence type="inferred from homology"/>
<dbReference type="Gene3D" id="2.60.98.20">
    <property type="entry name" value="Flagellar hook protein FlgE"/>
    <property type="match status" value="1"/>
</dbReference>
<dbReference type="InterPro" id="IPR037925">
    <property type="entry name" value="FlgE/F/G-like"/>
</dbReference>
<evidence type="ECO:0000256" key="4">
    <source>
        <dbReference type="ARBA" id="ARBA00023143"/>
    </source>
</evidence>
<dbReference type="RefSeq" id="WP_153479977.1">
    <property type="nucleotide sequence ID" value="NZ_VWNA01000001.1"/>
</dbReference>
<keyword evidence="10" id="KW-0969">Cilium</keyword>
<accession>A0A6A7Y201</accession>
<dbReference type="PANTHER" id="PTHR30435:SF1">
    <property type="entry name" value="FLAGELLAR HOOK PROTEIN FLGE"/>
    <property type="match status" value="1"/>
</dbReference>
<dbReference type="Pfam" id="PF07559">
    <property type="entry name" value="FlgE_D2"/>
    <property type="match status" value="1"/>
</dbReference>
<dbReference type="AlphaFoldDB" id="A0A6A7Y201"/>
<dbReference type="Proteomes" id="UP000332515">
    <property type="component" value="Unassembled WGS sequence"/>
</dbReference>
<keyword evidence="10" id="KW-0282">Flagellum</keyword>
<feature type="domain" description="Flagellar basal-body/hook protein C-terminal" evidence="7">
    <location>
        <begin position="357"/>
        <end position="401"/>
    </location>
</feature>
<dbReference type="SUPFAM" id="SSF117143">
    <property type="entry name" value="Flagellar hook protein flgE"/>
    <property type="match status" value="1"/>
</dbReference>
<dbReference type="InterPro" id="IPR011491">
    <property type="entry name" value="FlgE_D2"/>
</dbReference>
<evidence type="ECO:0000256" key="5">
    <source>
        <dbReference type="RuleBase" id="RU362116"/>
    </source>
</evidence>
<keyword evidence="11" id="KW-1185">Reference proteome</keyword>
<keyword evidence="10" id="KW-0966">Cell projection</keyword>
<dbReference type="NCBIfam" id="TIGR03506">
    <property type="entry name" value="FlgEFG_subfam"/>
    <property type="match status" value="1"/>
</dbReference>
<evidence type="ECO:0000256" key="2">
    <source>
        <dbReference type="ARBA" id="ARBA00009677"/>
    </source>
</evidence>
<evidence type="ECO:0000313" key="10">
    <source>
        <dbReference type="EMBL" id="MQT12745.1"/>
    </source>
</evidence>
<evidence type="ECO:0000313" key="11">
    <source>
        <dbReference type="Proteomes" id="UP000332515"/>
    </source>
</evidence>
<dbReference type="GO" id="GO:0009425">
    <property type="term" value="C:bacterial-type flagellum basal body"/>
    <property type="evidence" value="ECO:0007669"/>
    <property type="project" value="UniProtKB-SubCell"/>
</dbReference>
<sequence>MSLYGMLRTGVSGMNAQSNKLSAISDNVANSGTNGYKAASTEFANLITSNNQTSYQSGAVSTDVRYAISKQGNIAGTTSPTDLAVDGDGFFLVKQPDGSSAPAMTRNGSFTFDAKSGNLVNNAGYSLLGYSLANGAPSGVLNGYAGLVPINIQNMGLQATPSTSGTLAMNLPDNAKVGDVKTTSISVYDTIGNEAKVNVSYTKTADSPSAAWTMTVTGPTSPPTSVMTTTTANLTFDKNGKLISSPSITLNFPNTGQSVSLDITGTTNVAAAFEPITADINGKAPSAVSGVDIATDGIVYVTYENGSRSPAFQIPLAKFSSPDNLQPISGAAFMPTLESGNAQIGFGGSAGMGVVKSSALESSNVDMASELTEMIVAQRDYTANSKVFQTGTELLDVLMNLKR</sequence>
<feature type="domain" description="Flagellar basal body rod protein N-terminal" evidence="6">
    <location>
        <begin position="7"/>
        <end position="37"/>
    </location>
</feature>
<dbReference type="InterPro" id="IPR053967">
    <property type="entry name" value="LlgE_F_G-like_D1"/>
</dbReference>
<comment type="subcellular location">
    <subcellularLocation>
        <location evidence="1 5">Bacterial flagellum basal body</location>
    </subcellularLocation>
</comment>
<comment type="caution">
    <text evidence="10">The sequence shown here is derived from an EMBL/GenBank/DDBJ whole genome shotgun (WGS) entry which is preliminary data.</text>
</comment>
<keyword evidence="4 5" id="KW-0975">Bacterial flagellum</keyword>
<evidence type="ECO:0000256" key="3">
    <source>
        <dbReference type="ARBA" id="ARBA00019015"/>
    </source>
</evidence>